<proteinExistence type="inferred from homology"/>
<dbReference type="SMART" id="SM00268">
    <property type="entry name" value="ACTIN"/>
    <property type="match status" value="1"/>
</dbReference>
<keyword evidence="7" id="KW-1185">Reference proteome</keyword>
<dbReference type="Gene3D" id="3.30.420.40">
    <property type="match status" value="2"/>
</dbReference>
<evidence type="ECO:0000313" key="6">
    <source>
        <dbReference type="EMBL" id="TMW68539.1"/>
    </source>
</evidence>
<dbReference type="InterPro" id="IPR043129">
    <property type="entry name" value="ATPase_NBD"/>
</dbReference>
<gene>
    <name evidence="6" type="ORF">Poli38472_006007</name>
</gene>
<comment type="catalytic activity">
    <reaction evidence="4">
        <text>ATP + H2O = ADP + phosphate + H(+)</text>
        <dbReference type="Rhea" id="RHEA:13065"/>
        <dbReference type="ChEBI" id="CHEBI:15377"/>
        <dbReference type="ChEBI" id="CHEBI:15378"/>
        <dbReference type="ChEBI" id="CHEBI:30616"/>
        <dbReference type="ChEBI" id="CHEBI:43474"/>
        <dbReference type="ChEBI" id="CHEBI:456216"/>
    </reaction>
</comment>
<evidence type="ECO:0000313" key="7">
    <source>
        <dbReference type="Proteomes" id="UP000794436"/>
    </source>
</evidence>
<dbReference type="CDD" id="cd13395">
    <property type="entry name" value="ASKHA_NBD_Arp4_ACTL6-like"/>
    <property type="match status" value="1"/>
</dbReference>
<evidence type="ECO:0000256" key="1">
    <source>
        <dbReference type="ARBA" id="ARBA00004245"/>
    </source>
</evidence>
<evidence type="ECO:0000256" key="4">
    <source>
        <dbReference type="ARBA" id="ARBA00049360"/>
    </source>
</evidence>
<dbReference type="Proteomes" id="UP000794436">
    <property type="component" value="Unassembled WGS sequence"/>
</dbReference>
<keyword evidence="3" id="KW-0963">Cytoplasm</keyword>
<comment type="caution">
    <text evidence="6">The sequence shown here is derived from an EMBL/GenBank/DDBJ whole genome shotgun (WGS) entry which is preliminary data.</text>
</comment>
<protein>
    <recommendedName>
        <fullName evidence="8">Actin-like protein</fullName>
    </recommendedName>
</protein>
<dbReference type="FunFam" id="3.30.420.40:FF:000050">
    <property type="entry name" value="Actin, alpha skeletal muscle"/>
    <property type="match status" value="1"/>
</dbReference>
<name>A0A8K1CSQ5_PYTOL</name>
<dbReference type="PRINTS" id="PR00190">
    <property type="entry name" value="ACTIN"/>
</dbReference>
<keyword evidence="3" id="KW-0206">Cytoskeleton</keyword>
<reference evidence="6" key="1">
    <citation type="submission" date="2019-03" db="EMBL/GenBank/DDBJ databases">
        <title>Long read genome sequence of the mycoparasitic Pythium oligandrum ATCC 38472 isolated from sugarbeet rhizosphere.</title>
        <authorList>
            <person name="Gaulin E."/>
        </authorList>
    </citation>
    <scope>NUCLEOTIDE SEQUENCE</scope>
    <source>
        <strain evidence="6">ATCC 38472_TT</strain>
    </source>
</reference>
<comment type="similarity">
    <text evidence="5">Belongs to the actin family.</text>
</comment>
<dbReference type="Pfam" id="PF00022">
    <property type="entry name" value="Actin"/>
    <property type="match status" value="1"/>
</dbReference>
<dbReference type="GO" id="GO:0005856">
    <property type="term" value="C:cytoskeleton"/>
    <property type="evidence" value="ECO:0007669"/>
    <property type="project" value="UniProtKB-SubCell"/>
</dbReference>
<dbReference type="GO" id="GO:0016787">
    <property type="term" value="F:hydrolase activity"/>
    <property type="evidence" value="ECO:0007669"/>
    <property type="project" value="UniProtKB-KW"/>
</dbReference>
<dbReference type="SUPFAM" id="SSF53067">
    <property type="entry name" value="Actin-like ATPase domain"/>
    <property type="match status" value="2"/>
</dbReference>
<dbReference type="PROSITE" id="PS00432">
    <property type="entry name" value="ACTINS_2"/>
    <property type="match status" value="1"/>
</dbReference>
<dbReference type="Gene3D" id="3.90.640.10">
    <property type="entry name" value="Actin, Chain A, domain 4"/>
    <property type="match status" value="1"/>
</dbReference>
<evidence type="ECO:0000256" key="2">
    <source>
        <dbReference type="ARBA" id="ARBA00022801"/>
    </source>
</evidence>
<dbReference type="InterPro" id="IPR004000">
    <property type="entry name" value="Actin"/>
</dbReference>
<dbReference type="PANTHER" id="PTHR11937">
    <property type="entry name" value="ACTIN"/>
    <property type="match status" value="1"/>
</dbReference>
<keyword evidence="2" id="KW-0378">Hydrolase</keyword>
<dbReference type="InterPro" id="IPR004001">
    <property type="entry name" value="Actin_CS"/>
</dbReference>
<comment type="subcellular location">
    <subcellularLocation>
        <location evidence="1">Cytoplasm</location>
        <location evidence="1">Cytoskeleton</location>
    </subcellularLocation>
</comment>
<evidence type="ECO:0000256" key="5">
    <source>
        <dbReference type="RuleBase" id="RU000487"/>
    </source>
</evidence>
<evidence type="ECO:0000256" key="3">
    <source>
        <dbReference type="ARBA" id="ARBA00023212"/>
    </source>
</evidence>
<organism evidence="6 7">
    <name type="scientific">Pythium oligandrum</name>
    <name type="common">Mycoparasitic fungus</name>
    <dbReference type="NCBI Taxonomy" id="41045"/>
    <lineage>
        <taxon>Eukaryota</taxon>
        <taxon>Sar</taxon>
        <taxon>Stramenopiles</taxon>
        <taxon>Oomycota</taxon>
        <taxon>Peronosporomycetes</taxon>
        <taxon>Pythiales</taxon>
        <taxon>Pythiaceae</taxon>
        <taxon>Pythium</taxon>
    </lineage>
</organism>
<accession>A0A8K1CSQ5</accession>
<dbReference type="EMBL" id="SPLM01000002">
    <property type="protein sequence ID" value="TMW68539.1"/>
    <property type="molecule type" value="Genomic_DNA"/>
</dbReference>
<dbReference type="OrthoDB" id="5132116at2759"/>
<dbReference type="AlphaFoldDB" id="A0A8K1CSQ5"/>
<sequence length="427" mass="47062">MYCGDDVEAVVGDVGTRLSKFGLAGEDTPSLVTPSVVGHKTVKAEDPSVSPYLVGDLFAARNVEVLRPMDACAVANWDAMEKIWKHAFENLHVDSKEHPVITSTPACFASDALANAAATDAEKYMEMMFEKFDVPCFYMAKDAVLDAFAFGRSSALIAEIGAGATRVVPVFDGYPLQRPAQHSTIGGDQLSEYLVQLVSQKTPAPEIRPRCCFTRKVNQHGKLDTALLPTELITPPTMPTSYLQYMTSEVYRDMRETVCRASVTSLSEDKLQQLGAADEQRYELPDGQVLVLGRERYQVGECLLQPELLETTKSESTAALKGLHRMLYDAVQLCDADIRRDMLSNIILCGGGSLLPGLTERLHNELSALVPSTYKVRFTSVMKIERQFSCFIGGSILASLGSFQQLWVSRREYDEVGASRLCADRFL</sequence>
<evidence type="ECO:0008006" key="8">
    <source>
        <dbReference type="Google" id="ProtNLM"/>
    </source>
</evidence>